<protein>
    <recommendedName>
        <fullName evidence="3">Sortilin N-terminal domain-containing protein</fullName>
    </recommendedName>
</protein>
<dbReference type="Gene3D" id="2.130.10.10">
    <property type="entry name" value="YVTN repeat-like/Quinoprotein amine dehydrogenase"/>
    <property type="match status" value="1"/>
</dbReference>
<evidence type="ECO:0008006" key="3">
    <source>
        <dbReference type="Google" id="ProtNLM"/>
    </source>
</evidence>
<dbReference type="EMBL" id="MEUM01000150">
    <property type="protein sequence ID" value="OGC39128.1"/>
    <property type="molecule type" value="Genomic_DNA"/>
</dbReference>
<comment type="caution">
    <text evidence="1">The sequence shown here is derived from an EMBL/GenBank/DDBJ whole genome shotgun (WGS) entry which is preliminary data.</text>
</comment>
<gene>
    <name evidence="1" type="ORF">A2Y85_02055</name>
</gene>
<dbReference type="SUPFAM" id="SSF110296">
    <property type="entry name" value="Oligoxyloglucan reducing end-specific cellobiohydrolase"/>
    <property type="match status" value="1"/>
</dbReference>
<evidence type="ECO:0000313" key="1">
    <source>
        <dbReference type="EMBL" id="OGC39128.1"/>
    </source>
</evidence>
<dbReference type="AlphaFoldDB" id="A0A1F4U2C8"/>
<organism evidence="1 2">
    <name type="scientific">candidate division WOR-3 bacterium RBG_13_43_14</name>
    <dbReference type="NCBI Taxonomy" id="1802590"/>
    <lineage>
        <taxon>Bacteria</taxon>
        <taxon>Bacteria division WOR-3</taxon>
    </lineage>
</organism>
<proteinExistence type="predicted"/>
<name>A0A1F4U2C8_UNCW3</name>
<dbReference type="InterPro" id="IPR015943">
    <property type="entry name" value="WD40/YVTN_repeat-like_dom_sf"/>
</dbReference>
<reference evidence="1 2" key="1">
    <citation type="journal article" date="2016" name="Nat. Commun.">
        <title>Thousands of microbial genomes shed light on interconnected biogeochemical processes in an aquifer system.</title>
        <authorList>
            <person name="Anantharaman K."/>
            <person name="Brown C.T."/>
            <person name="Hug L.A."/>
            <person name="Sharon I."/>
            <person name="Castelle C.J."/>
            <person name="Probst A.J."/>
            <person name="Thomas B.C."/>
            <person name="Singh A."/>
            <person name="Wilkins M.J."/>
            <person name="Karaoz U."/>
            <person name="Brodie E.L."/>
            <person name="Williams K.H."/>
            <person name="Hubbard S.S."/>
            <person name="Banfield J.F."/>
        </authorList>
    </citation>
    <scope>NUCLEOTIDE SEQUENCE [LARGE SCALE GENOMIC DNA]</scope>
</reference>
<accession>A0A1F4U2C8</accession>
<evidence type="ECO:0000313" key="2">
    <source>
        <dbReference type="Proteomes" id="UP000177025"/>
    </source>
</evidence>
<sequence>MSTDQGNTWSYKSTIPNIIYSLAVDPENPDNIYAGSFGNVYRTSDAGNNWKACSIPCHHMPRA</sequence>
<dbReference type="Proteomes" id="UP000177025">
    <property type="component" value="Unassembled WGS sequence"/>
</dbReference>